<evidence type="ECO:0000256" key="1">
    <source>
        <dbReference type="SAM" id="SignalP"/>
    </source>
</evidence>
<reference evidence="2" key="1">
    <citation type="journal article" date="2020" name="Stud. Mycol.">
        <title>101 Dothideomycetes genomes: a test case for predicting lifestyles and emergence of pathogens.</title>
        <authorList>
            <person name="Haridas S."/>
            <person name="Albert R."/>
            <person name="Binder M."/>
            <person name="Bloem J."/>
            <person name="Labutti K."/>
            <person name="Salamov A."/>
            <person name="Andreopoulos B."/>
            <person name="Baker S."/>
            <person name="Barry K."/>
            <person name="Bills G."/>
            <person name="Bluhm B."/>
            <person name="Cannon C."/>
            <person name="Castanera R."/>
            <person name="Culley D."/>
            <person name="Daum C."/>
            <person name="Ezra D."/>
            <person name="Gonzalez J."/>
            <person name="Henrissat B."/>
            <person name="Kuo A."/>
            <person name="Liang C."/>
            <person name="Lipzen A."/>
            <person name="Lutzoni F."/>
            <person name="Magnuson J."/>
            <person name="Mondo S."/>
            <person name="Nolan M."/>
            <person name="Ohm R."/>
            <person name="Pangilinan J."/>
            <person name="Park H.-J."/>
            <person name="Ramirez L."/>
            <person name="Alfaro M."/>
            <person name="Sun H."/>
            <person name="Tritt A."/>
            <person name="Yoshinaga Y."/>
            <person name="Zwiers L.-H."/>
            <person name="Turgeon B."/>
            <person name="Goodwin S."/>
            <person name="Spatafora J."/>
            <person name="Crous P."/>
            <person name="Grigoriev I."/>
        </authorList>
    </citation>
    <scope>NUCLEOTIDE SEQUENCE</scope>
    <source>
        <strain evidence="2">CBS 119925</strain>
    </source>
</reference>
<dbReference type="EMBL" id="MU006623">
    <property type="protein sequence ID" value="KAF2741835.1"/>
    <property type="molecule type" value="Genomic_DNA"/>
</dbReference>
<keyword evidence="3" id="KW-1185">Reference proteome</keyword>
<gene>
    <name evidence="2" type="ORF">M011DRAFT_472773</name>
</gene>
<proteinExistence type="predicted"/>
<dbReference type="Proteomes" id="UP000799440">
    <property type="component" value="Unassembled WGS sequence"/>
</dbReference>
<sequence length="89" mass="9707">MLCLTCISALLFSWVCGCPPICEPLKQATGNKGASQRTTDSDPRLAIRCMYIGAISIKKAFQDDPNGADDGYLELHTIRHLCNYASQQG</sequence>
<feature type="chain" id="PRO_5025441643" description="Secreted protein" evidence="1">
    <location>
        <begin position="18"/>
        <end position="89"/>
    </location>
</feature>
<accession>A0A6A6UUM2</accession>
<keyword evidence="1" id="KW-0732">Signal</keyword>
<protein>
    <recommendedName>
        <fullName evidence="4">Secreted protein</fullName>
    </recommendedName>
</protein>
<name>A0A6A6UUM2_9PLEO</name>
<dbReference type="AlphaFoldDB" id="A0A6A6UUM2"/>
<feature type="signal peptide" evidence="1">
    <location>
        <begin position="1"/>
        <end position="17"/>
    </location>
</feature>
<evidence type="ECO:0000313" key="2">
    <source>
        <dbReference type="EMBL" id="KAF2741835.1"/>
    </source>
</evidence>
<organism evidence="2 3">
    <name type="scientific">Sporormia fimetaria CBS 119925</name>
    <dbReference type="NCBI Taxonomy" id="1340428"/>
    <lineage>
        <taxon>Eukaryota</taxon>
        <taxon>Fungi</taxon>
        <taxon>Dikarya</taxon>
        <taxon>Ascomycota</taxon>
        <taxon>Pezizomycotina</taxon>
        <taxon>Dothideomycetes</taxon>
        <taxon>Pleosporomycetidae</taxon>
        <taxon>Pleosporales</taxon>
        <taxon>Sporormiaceae</taxon>
        <taxon>Sporormia</taxon>
    </lineage>
</organism>
<evidence type="ECO:0000313" key="3">
    <source>
        <dbReference type="Proteomes" id="UP000799440"/>
    </source>
</evidence>
<evidence type="ECO:0008006" key="4">
    <source>
        <dbReference type="Google" id="ProtNLM"/>
    </source>
</evidence>